<dbReference type="SUPFAM" id="SSF46785">
    <property type="entry name" value="Winged helix' DNA-binding domain"/>
    <property type="match status" value="1"/>
</dbReference>
<dbReference type="STRING" id="1123029.SAMN02745172_02606"/>
<dbReference type="GO" id="GO:0006355">
    <property type="term" value="P:regulation of DNA-templated transcription"/>
    <property type="evidence" value="ECO:0007669"/>
    <property type="project" value="InterPro"/>
</dbReference>
<dbReference type="AlphaFoldDB" id="A0A1M7ZM50"/>
<feature type="domain" description="HTH marR-type" evidence="1">
    <location>
        <begin position="13"/>
        <end position="57"/>
    </location>
</feature>
<proteinExistence type="predicted"/>
<keyword evidence="3" id="KW-1185">Reference proteome</keyword>
<dbReference type="Gene3D" id="1.10.10.10">
    <property type="entry name" value="Winged helix-like DNA-binding domain superfamily/Winged helix DNA-binding domain"/>
    <property type="match status" value="1"/>
</dbReference>
<dbReference type="GO" id="GO:0003677">
    <property type="term" value="F:DNA binding"/>
    <property type="evidence" value="ECO:0007669"/>
    <property type="project" value="InterPro"/>
</dbReference>
<evidence type="ECO:0000259" key="1">
    <source>
        <dbReference type="Pfam" id="PF12802"/>
    </source>
</evidence>
<reference evidence="2 3" key="1">
    <citation type="submission" date="2016-12" db="EMBL/GenBank/DDBJ databases">
        <authorList>
            <person name="Song W.-J."/>
            <person name="Kurnit D.M."/>
        </authorList>
    </citation>
    <scope>NUCLEOTIDE SEQUENCE [LARGE SCALE GENOMIC DNA]</scope>
    <source>
        <strain evidence="2 3">DSM 19599</strain>
    </source>
</reference>
<dbReference type="InterPro" id="IPR036390">
    <property type="entry name" value="WH_DNA-bd_sf"/>
</dbReference>
<organism evidence="2 3">
    <name type="scientific">Pseudoxanthobacter soli DSM 19599</name>
    <dbReference type="NCBI Taxonomy" id="1123029"/>
    <lineage>
        <taxon>Bacteria</taxon>
        <taxon>Pseudomonadati</taxon>
        <taxon>Pseudomonadota</taxon>
        <taxon>Alphaproteobacteria</taxon>
        <taxon>Hyphomicrobiales</taxon>
        <taxon>Segnochrobactraceae</taxon>
        <taxon>Pseudoxanthobacter</taxon>
    </lineage>
</organism>
<dbReference type="EMBL" id="FRXO01000005">
    <property type="protein sequence ID" value="SHO65957.1"/>
    <property type="molecule type" value="Genomic_DNA"/>
</dbReference>
<dbReference type="Proteomes" id="UP000186406">
    <property type="component" value="Unassembled WGS sequence"/>
</dbReference>
<name>A0A1M7ZM50_9HYPH</name>
<sequence>MPARDETAGVAAVARILVALADGRPQTVAELAGAAGLSRSTAFAVAAELDAAGLIERDAGGVLAPGPAAARLALARFGLGAMAAACESLIPVLRDDTDASVALLLCDGDKTFVVTERRAPWDREGGRPPRQIATDIGRSAGSHVSQGYAARSYAATLRLSLRPNAGEAEVRSAAACLDRVAAALAASLRADCDGPV</sequence>
<dbReference type="InterPro" id="IPR036388">
    <property type="entry name" value="WH-like_DNA-bd_sf"/>
</dbReference>
<protein>
    <submittedName>
        <fullName evidence="2">Transcriptional regulator, IclR family</fullName>
    </submittedName>
</protein>
<accession>A0A1M7ZM50</accession>
<dbReference type="Pfam" id="PF12802">
    <property type="entry name" value="MarR_2"/>
    <property type="match status" value="1"/>
</dbReference>
<dbReference type="RefSeq" id="WP_073629375.1">
    <property type="nucleotide sequence ID" value="NZ_FRXO01000005.1"/>
</dbReference>
<evidence type="ECO:0000313" key="2">
    <source>
        <dbReference type="EMBL" id="SHO65957.1"/>
    </source>
</evidence>
<evidence type="ECO:0000313" key="3">
    <source>
        <dbReference type="Proteomes" id="UP000186406"/>
    </source>
</evidence>
<dbReference type="InterPro" id="IPR000835">
    <property type="entry name" value="HTH_MarR-typ"/>
</dbReference>
<gene>
    <name evidence="2" type="ORF">SAMN02745172_02606</name>
</gene>